<dbReference type="InterPro" id="IPR005886">
    <property type="entry name" value="UDP_G4E"/>
</dbReference>
<evidence type="ECO:0000256" key="11">
    <source>
        <dbReference type="RuleBase" id="RU366046"/>
    </source>
</evidence>
<dbReference type="FunCoup" id="A0A1Y2GF43">
    <property type="interactions" value="362"/>
</dbReference>
<evidence type="ECO:0000256" key="5">
    <source>
        <dbReference type="ARBA" id="ARBA00023027"/>
    </source>
</evidence>
<dbReference type="Gene3D" id="3.90.25.10">
    <property type="entry name" value="UDP-galactose 4-epimerase, domain 1"/>
    <property type="match status" value="1"/>
</dbReference>
<dbReference type="GO" id="GO:0006012">
    <property type="term" value="P:galactose metabolic process"/>
    <property type="evidence" value="ECO:0007669"/>
    <property type="project" value="UniProtKB-UniPathway"/>
</dbReference>
<comment type="caution">
    <text evidence="13">The sequence shown here is derived from an EMBL/GenBank/DDBJ whole genome shotgun (WGS) entry which is preliminary data.</text>
</comment>
<evidence type="ECO:0000256" key="1">
    <source>
        <dbReference type="ARBA" id="ARBA00000083"/>
    </source>
</evidence>
<comment type="pathway">
    <text evidence="3 11">Carbohydrate metabolism; galactose metabolism.</text>
</comment>
<dbReference type="UniPathway" id="UPA00214"/>
<organism evidence="13 14">
    <name type="scientific">Lobosporangium transversale</name>
    <dbReference type="NCBI Taxonomy" id="64571"/>
    <lineage>
        <taxon>Eukaryota</taxon>
        <taxon>Fungi</taxon>
        <taxon>Fungi incertae sedis</taxon>
        <taxon>Mucoromycota</taxon>
        <taxon>Mortierellomycotina</taxon>
        <taxon>Mortierellomycetes</taxon>
        <taxon>Mortierellales</taxon>
        <taxon>Mortierellaceae</taxon>
        <taxon>Lobosporangium</taxon>
    </lineage>
</organism>
<comment type="catalytic activity">
    <reaction evidence="1 11">
        <text>UDP-alpha-D-glucose = UDP-alpha-D-galactose</text>
        <dbReference type="Rhea" id="RHEA:22168"/>
        <dbReference type="ChEBI" id="CHEBI:58885"/>
        <dbReference type="ChEBI" id="CHEBI:66914"/>
        <dbReference type="EC" id="5.1.3.2"/>
    </reaction>
</comment>
<comment type="similarity">
    <text evidence="11">Belongs to the NAD(P)-dependent epimerase/dehydratase family.</text>
</comment>
<evidence type="ECO:0000256" key="3">
    <source>
        <dbReference type="ARBA" id="ARBA00004947"/>
    </source>
</evidence>
<dbReference type="GeneID" id="33572337"/>
<name>A0A1Y2GF43_9FUNG</name>
<dbReference type="CDD" id="cd05247">
    <property type="entry name" value="UDP_G4E_1_SDR_e"/>
    <property type="match status" value="1"/>
</dbReference>
<evidence type="ECO:0000313" key="14">
    <source>
        <dbReference type="Proteomes" id="UP000193648"/>
    </source>
</evidence>
<comment type="function">
    <text evidence="8">Mutarotase converts alpha-aldose to the beta-anomer. It is active on D-glucose, L-arabinose, D-xylose, D-galactose, maltose and lactose.</text>
</comment>
<proteinExistence type="inferred from homology"/>
<comment type="similarity">
    <text evidence="10">In the C-terminal section; belongs to the aldose epimerase family.</text>
</comment>
<dbReference type="PANTHER" id="PTHR43725:SF47">
    <property type="entry name" value="UDP-GLUCOSE 4-EPIMERASE"/>
    <property type="match status" value="1"/>
</dbReference>
<dbReference type="InterPro" id="IPR001509">
    <property type="entry name" value="Epimerase_deHydtase"/>
</dbReference>
<evidence type="ECO:0000256" key="7">
    <source>
        <dbReference type="ARBA" id="ARBA00023235"/>
    </source>
</evidence>
<dbReference type="GO" id="GO:0003978">
    <property type="term" value="F:UDP-glucose 4-epimerase activity"/>
    <property type="evidence" value="ECO:0007669"/>
    <property type="project" value="UniProtKB-UniRule"/>
</dbReference>
<dbReference type="InterPro" id="IPR036291">
    <property type="entry name" value="NAD(P)-bd_dom_sf"/>
</dbReference>
<reference evidence="13 14" key="1">
    <citation type="submission" date="2016-07" db="EMBL/GenBank/DDBJ databases">
        <title>Pervasive Adenine N6-methylation of Active Genes in Fungi.</title>
        <authorList>
            <consortium name="DOE Joint Genome Institute"/>
            <person name="Mondo S.J."/>
            <person name="Dannebaum R.O."/>
            <person name="Kuo R.C."/>
            <person name="Labutti K."/>
            <person name="Haridas S."/>
            <person name="Kuo A."/>
            <person name="Salamov A."/>
            <person name="Ahrendt S.R."/>
            <person name="Lipzen A."/>
            <person name="Sullivan W."/>
            <person name="Andreopoulos W.B."/>
            <person name="Clum A."/>
            <person name="Lindquist E."/>
            <person name="Daum C."/>
            <person name="Ramamoorthy G.K."/>
            <person name="Gryganskyi A."/>
            <person name="Culley D."/>
            <person name="Magnuson J.K."/>
            <person name="James T.Y."/>
            <person name="O'Malley M.A."/>
            <person name="Stajich J.E."/>
            <person name="Spatafora J.W."/>
            <person name="Visel A."/>
            <person name="Grigoriev I.V."/>
        </authorList>
    </citation>
    <scope>NUCLEOTIDE SEQUENCE [LARGE SCALE GENOMIC DNA]</scope>
    <source>
        <strain evidence="13 14">NRRL 3116</strain>
    </source>
</reference>
<dbReference type="Pfam" id="PF01370">
    <property type="entry name" value="Epimerase"/>
    <property type="match status" value="1"/>
</dbReference>
<evidence type="ECO:0000256" key="6">
    <source>
        <dbReference type="ARBA" id="ARBA00023144"/>
    </source>
</evidence>
<dbReference type="RefSeq" id="XP_021877911.1">
    <property type="nucleotide sequence ID" value="XM_022030495.1"/>
</dbReference>
<accession>A0A1Y2GF43</accession>
<sequence length="385" mass="42207">MSPKGSTILVTGGCGYVGSHTVLSLLESGYKVVVLDNLSNTSNGGTDAAATNTPEALKRIQEILSIDEPIPFYPVDIVDKPSLIKVFEAHPDISAVIHCAGLKSVGESGRRPLDYYNVNIAGTVYLLQVMEDFNVRRIVFSSSATVYGDPPVIPIPETSPIVASMSPYGRTKVFLEHIIRDLCVASSVKQKEYEKEQADKGAKVEIDYRWSAMLLRYFNPAGAHPSGIMGEDPQGIPNNLMPYLAQVAVGNLEKLTVFGNDYPTKDGTCIRDYLHVVDCADGHVAALEKIERDESEGKFECKAYNLGVGTGCSVLDMVRAFSKAVGRDLPYEISGRRAGDVPNLTADPSLANKELNWKAVKTLDQMCEDLWRWQRNNPNGFRTQK</sequence>
<dbReference type="STRING" id="64571.A0A1Y2GF43"/>
<keyword evidence="14" id="KW-1185">Reference proteome</keyword>
<keyword evidence="11" id="KW-0119">Carbohydrate metabolism</keyword>
<dbReference type="SUPFAM" id="SSF51735">
    <property type="entry name" value="NAD(P)-binding Rossmann-fold domains"/>
    <property type="match status" value="1"/>
</dbReference>
<dbReference type="GO" id="GO:0005829">
    <property type="term" value="C:cytosol"/>
    <property type="evidence" value="ECO:0007669"/>
    <property type="project" value="TreeGrafter"/>
</dbReference>
<dbReference type="InParanoid" id="A0A1Y2GF43"/>
<keyword evidence="5 11" id="KW-0520">NAD</keyword>
<evidence type="ECO:0000256" key="4">
    <source>
        <dbReference type="ARBA" id="ARBA00005028"/>
    </source>
</evidence>
<keyword evidence="6" id="KW-0299">Galactose metabolism</keyword>
<dbReference type="PANTHER" id="PTHR43725">
    <property type="entry name" value="UDP-GLUCOSE 4-EPIMERASE"/>
    <property type="match status" value="1"/>
</dbReference>
<comment type="pathway">
    <text evidence="4">Carbohydrate metabolism; hexose metabolism.</text>
</comment>
<evidence type="ECO:0000256" key="10">
    <source>
        <dbReference type="ARBA" id="ARBA00038238"/>
    </source>
</evidence>
<dbReference type="OrthoDB" id="9402762at2759"/>
<evidence type="ECO:0000256" key="9">
    <source>
        <dbReference type="ARBA" id="ARBA00037955"/>
    </source>
</evidence>
<protein>
    <recommendedName>
        <fullName evidence="11">UDP-glucose 4-epimerase</fullName>
        <ecNumber evidence="11">5.1.3.2</ecNumber>
    </recommendedName>
</protein>
<evidence type="ECO:0000256" key="2">
    <source>
        <dbReference type="ARBA" id="ARBA00001911"/>
    </source>
</evidence>
<comment type="similarity">
    <text evidence="9">In the N-terminal section; belongs to the NAD(P)-dependent epimerase/dehydratase family.</text>
</comment>
<evidence type="ECO:0000256" key="8">
    <source>
        <dbReference type="ARBA" id="ARBA00037676"/>
    </source>
</evidence>
<dbReference type="EMBL" id="MCFF01000042">
    <property type="protein sequence ID" value="ORZ07248.1"/>
    <property type="molecule type" value="Genomic_DNA"/>
</dbReference>
<dbReference type="Gene3D" id="3.40.50.720">
    <property type="entry name" value="NAD(P)-binding Rossmann-like Domain"/>
    <property type="match status" value="1"/>
</dbReference>
<keyword evidence="7 11" id="KW-0413">Isomerase</keyword>
<evidence type="ECO:0000259" key="12">
    <source>
        <dbReference type="Pfam" id="PF01370"/>
    </source>
</evidence>
<comment type="cofactor">
    <cofactor evidence="2 11">
        <name>NAD(+)</name>
        <dbReference type="ChEBI" id="CHEBI:57540"/>
    </cofactor>
</comment>
<dbReference type="Proteomes" id="UP000193648">
    <property type="component" value="Unassembled WGS sequence"/>
</dbReference>
<feature type="domain" description="NAD-dependent epimerase/dehydratase" evidence="12">
    <location>
        <begin position="8"/>
        <end position="298"/>
    </location>
</feature>
<evidence type="ECO:0000313" key="13">
    <source>
        <dbReference type="EMBL" id="ORZ07248.1"/>
    </source>
</evidence>
<gene>
    <name evidence="13" type="ORF">BCR41DRAFT_424839</name>
</gene>
<dbReference type="AlphaFoldDB" id="A0A1Y2GF43"/>
<comment type="subunit">
    <text evidence="11">Homodimer.</text>
</comment>
<dbReference type="EC" id="5.1.3.2" evidence="11"/>